<sequence>MKKIFIKILLTLLTFGTLYAQSDNTDEIIKLTHESRIEAERSEAKLILEGNIDLYNERYPIDFISIAELNKQELRILRNLIFARYGYSFKSNELTSYFNNFEWYKAKSTNVNDQLNYADKRNIEIIRTFESMDKSQPNIINTNEMVGLWHASLIMPSGFYLVFQFYKDGSFTYRYSQMRQLPEIDKFSGSYEIDGNVILLTITQTTMYEHTEDVDFSGAFGYQWSKSKRIFIDSNETLQFPIEKIQTIEKAFSEEDRYPPEMADREVLTIGNVQFFKYSENPDDY</sequence>
<keyword evidence="1" id="KW-0732">Signal</keyword>
<evidence type="ECO:0000259" key="2">
    <source>
        <dbReference type="SMART" id="SM01324"/>
    </source>
</evidence>
<gene>
    <name evidence="3" type="ORF">EXM22_09425</name>
</gene>
<dbReference type="AlphaFoldDB" id="A0A5C1QJ57"/>
<dbReference type="KEGG" id="ock:EXM22_09425"/>
<dbReference type="Gene3D" id="1.20.58.1690">
    <property type="match status" value="1"/>
</dbReference>
<keyword evidence="4" id="KW-1185">Reference proteome</keyword>
<dbReference type="Pfam" id="PF13308">
    <property type="entry name" value="YARHG"/>
    <property type="match status" value="1"/>
</dbReference>
<feature type="domain" description="YARHG" evidence="2">
    <location>
        <begin position="48"/>
        <end position="131"/>
    </location>
</feature>
<dbReference type="RefSeq" id="WP_149486275.1">
    <property type="nucleotide sequence ID" value="NZ_CP036150.1"/>
</dbReference>
<dbReference type="Proteomes" id="UP000324209">
    <property type="component" value="Chromosome"/>
</dbReference>
<dbReference type="OrthoDB" id="359072at2"/>
<dbReference type="EMBL" id="CP036150">
    <property type="protein sequence ID" value="QEN08195.1"/>
    <property type="molecule type" value="Genomic_DNA"/>
</dbReference>
<evidence type="ECO:0000313" key="4">
    <source>
        <dbReference type="Proteomes" id="UP000324209"/>
    </source>
</evidence>
<dbReference type="InterPro" id="IPR038434">
    <property type="entry name" value="YARHG_sf"/>
</dbReference>
<name>A0A5C1QJ57_9SPIO</name>
<dbReference type="SMART" id="SM01324">
    <property type="entry name" value="YARHG"/>
    <property type="match status" value="1"/>
</dbReference>
<evidence type="ECO:0000256" key="1">
    <source>
        <dbReference type="SAM" id="SignalP"/>
    </source>
</evidence>
<organism evidence="3 4">
    <name type="scientific">Oceanispirochaeta crateris</name>
    <dbReference type="NCBI Taxonomy" id="2518645"/>
    <lineage>
        <taxon>Bacteria</taxon>
        <taxon>Pseudomonadati</taxon>
        <taxon>Spirochaetota</taxon>
        <taxon>Spirochaetia</taxon>
        <taxon>Spirochaetales</taxon>
        <taxon>Spirochaetaceae</taxon>
        <taxon>Oceanispirochaeta</taxon>
    </lineage>
</organism>
<feature type="chain" id="PRO_5023010195" evidence="1">
    <location>
        <begin position="21"/>
        <end position="285"/>
    </location>
</feature>
<protein>
    <submittedName>
        <fullName evidence="3">YARHG domain-containing protein</fullName>
    </submittedName>
</protein>
<proteinExistence type="predicted"/>
<feature type="signal peptide" evidence="1">
    <location>
        <begin position="1"/>
        <end position="20"/>
    </location>
</feature>
<evidence type="ECO:0000313" key="3">
    <source>
        <dbReference type="EMBL" id="QEN08195.1"/>
    </source>
</evidence>
<dbReference type="InterPro" id="IPR025582">
    <property type="entry name" value="YARHG_dom"/>
</dbReference>
<accession>A0A5C1QJ57</accession>
<reference evidence="3 4" key="1">
    <citation type="submission" date="2019-02" db="EMBL/GenBank/DDBJ databases">
        <title>Complete Genome Sequence and Methylome Analysis of free living Spirochaetas.</title>
        <authorList>
            <person name="Fomenkov A."/>
            <person name="Dubinina G."/>
            <person name="Leshcheva N."/>
            <person name="Mikheeva N."/>
            <person name="Grabovich M."/>
            <person name="Vincze T."/>
            <person name="Roberts R.J."/>
        </authorList>
    </citation>
    <scope>NUCLEOTIDE SEQUENCE [LARGE SCALE GENOMIC DNA]</scope>
    <source>
        <strain evidence="3 4">K2</strain>
    </source>
</reference>